<dbReference type="RefSeq" id="WP_160498427.1">
    <property type="nucleotide sequence ID" value="NZ_WUBI01000002.1"/>
</dbReference>
<reference evidence="1 2" key="1">
    <citation type="submission" date="2019-12" db="EMBL/GenBank/DDBJ databases">
        <title>Paenibacillus sp. nov., an endophytic bacterium isolated from the stem of Dendrobium.</title>
        <authorList>
            <person name="Zhao R."/>
        </authorList>
    </citation>
    <scope>NUCLEOTIDE SEQUENCE [LARGE SCALE GENOMIC DNA]</scope>
    <source>
        <strain evidence="1 2">HJL G12</strain>
    </source>
</reference>
<organism evidence="1 2">
    <name type="scientific">Paenibacillus dendrobii</name>
    <dbReference type="NCBI Taxonomy" id="2691084"/>
    <lineage>
        <taxon>Bacteria</taxon>
        <taxon>Bacillati</taxon>
        <taxon>Bacillota</taxon>
        <taxon>Bacilli</taxon>
        <taxon>Bacillales</taxon>
        <taxon>Paenibacillaceae</taxon>
        <taxon>Paenibacillus</taxon>
    </lineage>
</organism>
<accession>A0A7X3LIZ1</accession>
<comment type="caution">
    <text evidence="1">The sequence shown here is derived from an EMBL/GenBank/DDBJ whole genome shotgun (WGS) entry which is preliminary data.</text>
</comment>
<keyword evidence="2" id="KW-1185">Reference proteome</keyword>
<dbReference type="AlphaFoldDB" id="A0A7X3LIZ1"/>
<evidence type="ECO:0000313" key="1">
    <source>
        <dbReference type="EMBL" id="MWV44809.1"/>
    </source>
</evidence>
<evidence type="ECO:0000313" key="2">
    <source>
        <dbReference type="Proteomes" id="UP000460318"/>
    </source>
</evidence>
<dbReference type="Proteomes" id="UP000460318">
    <property type="component" value="Unassembled WGS sequence"/>
</dbReference>
<gene>
    <name evidence="1" type="ORF">GRF59_14405</name>
</gene>
<name>A0A7X3LIZ1_9BACL</name>
<proteinExistence type="predicted"/>
<sequence length="55" mass="6621">MKKPYYKALYLSKSEYEYLKSLVEAQDPHDMLGELEPEIAHYEESRLSITRKLER</sequence>
<dbReference type="EMBL" id="WUBI01000002">
    <property type="protein sequence ID" value="MWV44809.1"/>
    <property type="molecule type" value="Genomic_DNA"/>
</dbReference>
<protein>
    <submittedName>
        <fullName evidence="1">Uncharacterized protein</fullName>
    </submittedName>
</protein>